<evidence type="ECO:0000313" key="10">
    <source>
        <dbReference type="EMBL" id="KWZ80475.1"/>
    </source>
</evidence>
<dbReference type="InterPro" id="IPR027478">
    <property type="entry name" value="LdcA_N"/>
</dbReference>
<sequence>MRKGKRLQAGDTIGLVAPASPVSIERLQTAVAKLRRLGFRVKVRENAEKVYGGYMAGTPLERAADLHAMFADDDVRAILCLRGGYGTPQILPYLDVEWIRENPKLFIGYSDITALHIVFQQKCGLATIHGPMAAVEFITDDALSVQSLLKLASTGVPTGSYTGEAWGEGVMTAPLTGGNLSLICALMGTPFEIDTSGKILFLEEVHEEPYAIDRMLTQLQLSGKLDDASGFVLGQWTDCEPEAYADGFTAQDVLKKFFYGSGKPVLAGIQSGHGTPNLALPLGIPVTLDTVGQRLHFCETIVVE</sequence>
<dbReference type="InterPro" id="IPR029062">
    <property type="entry name" value="Class_I_gatase-like"/>
</dbReference>
<feature type="active site" description="Charge relay system" evidence="6">
    <location>
        <position position="273"/>
    </location>
</feature>
<dbReference type="Pfam" id="PF17676">
    <property type="entry name" value="Peptidase_S66C"/>
    <property type="match status" value="1"/>
</dbReference>
<dbReference type="SUPFAM" id="SSF141986">
    <property type="entry name" value="LD-carboxypeptidase A C-terminal domain-like"/>
    <property type="match status" value="1"/>
</dbReference>
<dbReference type="Proteomes" id="UP000032024">
    <property type="component" value="Chromosome"/>
</dbReference>
<proteinExistence type="inferred from homology"/>
<feature type="active site" description="Nucleophile" evidence="6">
    <location>
        <position position="110"/>
    </location>
</feature>
<evidence type="ECO:0000256" key="6">
    <source>
        <dbReference type="PIRSR" id="PIRSR028757-1"/>
    </source>
</evidence>
<dbReference type="GO" id="GO:0008236">
    <property type="term" value="F:serine-type peptidase activity"/>
    <property type="evidence" value="ECO:0007669"/>
    <property type="project" value="UniProtKB-KW"/>
</dbReference>
<evidence type="ECO:0000313" key="9">
    <source>
        <dbReference type="EMBL" id="AJO22917.1"/>
    </source>
</evidence>
<dbReference type="Gene3D" id="3.50.30.60">
    <property type="entry name" value="LD-carboxypeptidase A C-terminal domain-like"/>
    <property type="match status" value="1"/>
</dbReference>
<reference evidence="9" key="1">
    <citation type="submission" date="2015-01" db="EMBL/GenBank/DDBJ databases">
        <title>Comparative genome analysis of Bacillus coagulans HM-08, Clostridium butyricum HM-68, Bacillus subtilis HM-66 and Bacillus licheniformis BL-09.</title>
        <authorList>
            <person name="Zhang H."/>
        </authorList>
    </citation>
    <scope>NUCLEOTIDE SEQUENCE [LARGE SCALE GENOMIC DNA]</scope>
    <source>
        <strain evidence="9">HM-08</strain>
    </source>
</reference>
<name>A0A0C5CNH9_HEYCO</name>
<dbReference type="AlphaFoldDB" id="A0A0C5CNH9"/>
<protein>
    <submittedName>
        <fullName evidence="9 10">LD-carboxypeptidase</fullName>
    </submittedName>
</protein>
<dbReference type="GO" id="GO:0006508">
    <property type="term" value="P:proteolysis"/>
    <property type="evidence" value="ECO:0007669"/>
    <property type="project" value="UniProtKB-KW"/>
</dbReference>
<reference evidence="10" key="3">
    <citation type="submission" date="2016-01" db="EMBL/GenBank/DDBJ databases">
        <authorList>
            <person name="Oliw E.H."/>
        </authorList>
    </citation>
    <scope>NUCLEOTIDE SEQUENCE [LARGE SCALE GENOMIC DNA]</scope>
    <source>
        <strain evidence="10">GED7749B</strain>
    </source>
</reference>
<reference evidence="12" key="4">
    <citation type="submission" date="2016-01" db="EMBL/GenBank/DDBJ databases">
        <authorList>
            <person name="Mitreva M."/>
            <person name="Pepin K.H."/>
            <person name="Mihindukulasuriya K.A."/>
            <person name="Fulton R."/>
            <person name="Fronick C."/>
            <person name="O'Laughlin M."/>
            <person name="Miner T."/>
            <person name="Herter B."/>
            <person name="Rosa B.A."/>
            <person name="Cordes M."/>
            <person name="Tomlinson C."/>
            <person name="Wollam A."/>
            <person name="Palsikar V.B."/>
            <person name="Mardis E.R."/>
            <person name="Wilson R.K."/>
        </authorList>
    </citation>
    <scope>NUCLEOTIDE SEQUENCE [LARGE SCALE GENOMIC DNA]</scope>
    <source>
        <strain evidence="12">GED7749B</strain>
    </source>
</reference>
<dbReference type="InterPro" id="IPR040921">
    <property type="entry name" value="Peptidase_S66C"/>
</dbReference>
<accession>A0A0C5CNH9</accession>
<dbReference type="InterPro" id="IPR027461">
    <property type="entry name" value="Carboxypeptidase_A_C_sf"/>
</dbReference>
<feature type="domain" description="LD-carboxypeptidase N-terminal" evidence="7">
    <location>
        <begin position="13"/>
        <end position="130"/>
    </location>
</feature>
<comment type="similarity">
    <text evidence="1">Belongs to the peptidase S66 family.</text>
</comment>
<dbReference type="GO" id="GO:0004180">
    <property type="term" value="F:carboxypeptidase activity"/>
    <property type="evidence" value="ECO:0007669"/>
    <property type="project" value="UniProtKB-KW"/>
</dbReference>
<dbReference type="PATRIC" id="fig|1398.18.peg.2120"/>
<keyword evidence="2 10" id="KW-0121">Carboxypeptidase</keyword>
<keyword evidence="3" id="KW-0645">Protease</keyword>
<dbReference type="SUPFAM" id="SSF52317">
    <property type="entry name" value="Class I glutamine amidotransferase-like"/>
    <property type="match status" value="1"/>
</dbReference>
<evidence type="ECO:0000256" key="1">
    <source>
        <dbReference type="ARBA" id="ARBA00010233"/>
    </source>
</evidence>
<evidence type="ECO:0000256" key="2">
    <source>
        <dbReference type="ARBA" id="ARBA00022645"/>
    </source>
</evidence>
<reference evidence="11" key="2">
    <citation type="submission" date="2015-01" db="EMBL/GenBank/DDBJ databases">
        <title>Comparative genome analysis of Bacillus coagulans HM-08, Clostridium butyricum HM-68, Bacillus subtilis HM-66 and Bacillus paralicheniformis BL-09.</title>
        <authorList>
            <person name="Zhang H."/>
        </authorList>
    </citation>
    <scope>NUCLEOTIDE SEQUENCE [LARGE SCALE GENOMIC DNA]</scope>
    <source>
        <strain evidence="11">HM-08</strain>
    </source>
</reference>
<dbReference type="EMBL" id="LRPN01000091">
    <property type="protein sequence ID" value="KWZ80475.1"/>
    <property type="molecule type" value="Genomic_DNA"/>
</dbReference>
<dbReference type="RefSeq" id="WP_014098224.1">
    <property type="nucleotide sequence ID" value="NZ_CP010525.1"/>
</dbReference>
<feature type="active site" description="Charge relay system" evidence="6">
    <location>
        <position position="203"/>
    </location>
</feature>
<keyword evidence="11" id="KW-1185">Reference proteome</keyword>
<evidence type="ECO:0000256" key="3">
    <source>
        <dbReference type="ARBA" id="ARBA00022670"/>
    </source>
</evidence>
<dbReference type="PANTHER" id="PTHR30237:SF2">
    <property type="entry name" value="MUREIN TETRAPEPTIDE CARBOXYPEPTIDASE"/>
    <property type="match status" value="1"/>
</dbReference>
<evidence type="ECO:0000313" key="12">
    <source>
        <dbReference type="Proteomes" id="UP000070376"/>
    </source>
</evidence>
<dbReference type="Pfam" id="PF02016">
    <property type="entry name" value="Peptidase_S66"/>
    <property type="match status" value="1"/>
</dbReference>
<keyword evidence="4" id="KW-0378">Hydrolase</keyword>
<gene>
    <name evidence="10" type="ORF">HMPREF3213_02275</name>
    <name evidence="9" type="ORF">SB48_HM08orf03356</name>
</gene>
<evidence type="ECO:0000313" key="11">
    <source>
        <dbReference type="Proteomes" id="UP000032024"/>
    </source>
</evidence>
<keyword evidence="5" id="KW-0720">Serine protease</keyword>
<dbReference type="STRING" id="1398.AB434_3168"/>
<organism evidence="10 12">
    <name type="scientific">Heyndrickxia coagulans</name>
    <name type="common">Weizmannia coagulans</name>
    <dbReference type="NCBI Taxonomy" id="1398"/>
    <lineage>
        <taxon>Bacteria</taxon>
        <taxon>Bacillati</taxon>
        <taxon>Bacillota</taxon>
        <taxon>Bacilli</taxon>
        <taxon>Bacillales</taxon>
        <taxon>Bacillaceae</taxon>
        <taxon>Heyndrickxia</taxon>
    </lineage>
</organism>
<dbReference type="Proteomes" id="UP000070376">
    <property type="component" value="Unassembled WGS sequence"/>
</dbReference>
<dbReference type="InterPro" id="IPR003507">
    <property type="entry name" value="S66_fam"/>
</dbReference>
<dbReference type="EMBL" id="CP010525">
    <property type="protein sequence ID" value="AJO22917.1"/>
    <property type="molecule type" value="Genomic_DNA"/>
</dbReference>
<dbReference type="PANTHER" id="PTHR30237">
    <property type="entry name" value="MURAMOYLTETRAPEPTIDE CARBOXYPEPTIDASE"/>
    <property type="match status" value="1"/>
</dbReference>
<feature type="domain" description="LD-carboxypeptidase C-terminal" evidence="8">
    <location>
        <begin position="173"/>
        <end position="288"/>
    </location>
</feature>
<dbReference type="InterPro" id="IPR040449">
    <property type="entry name" value="Peptidase_S66_N"/>
</dbReference>
<evidence type="ECO:0000256" key="5">
    <source>
        <dbReference type="ARBA" id="ARBA00022825"/>
    </source>
</evidence>
<dbReference type="MEROPS" id="S66.001"/>
<evidence type="ECO:0000259" key="8">
    <source>
        <dbReference type="Pfam" id="PF17676"/>
    </source>
</evidence>
<dbReference type="PIRSF" id="PIRSF028757">
    <property type="entry name" value="LD-carboxypeptidase"/>
    <property type="match status" value="1"/>
</dbReference>
<dbReference type="CDD" id="cd07025">
    <property type="entry name" value="Peptidase_S66"/>
    <property type="match status" value="1"/>
</dbReference>
<evidence type="ECO:0000256" key="4">
    <source>
        <dbReference type="ARBA" id="ARBA00022801"/>
    </source>
</evidence>
<evidence type="ECO:0000259" key="7">
    <source>
        <dbReference type="Pfam" id="PF02016"/>
    </source>
</evidence>
<dbReference type="Gene3D" id="3.40.50.10740">
    <property type="entry name" value="Class I glutamine amidotransferase-like"/>
    <property type="match status" value="1"/>
</dbReference>